<keyword evidence="12" id="KW-1185">Reference proteome</keyword>
<dbReference type="PANTHER" id="PTHR33540">
    <property type="entry name" value="TRNA THREONYLCARBAMOYLADENOSINE BIOSYNTHESIS PROTEIN TSAE"/>
    <property type="match status" value="1"/>
</dbReference>
<evidence type="ECO:0000256" key="4">
    <source>
        <dbReference type="ARBA" id="ARBA00022490"/>
    </source>
</evidence>
<evidence type="ECO:0000256" key="3">
    <source>
        <dbReference type="ARBA" id="ARBA00019010"/>
    </source>
</evidence>
<dbReference type="AlphaFoldDB" id="A0AAE6Q9L4"/>
<evidence type="ECO:0000313" key="12">
    <source>
        <dbReference type="Proteomes" id="UP000422822"/>
    </source>
</evidence>
<reference evidence="11 12" key="1">
    <citation type="submission" date="2018-10" db="EMBL/GenBank/DDBJ databases">
        <title>Propagation and draft genome sequences of three atypical Erhlichia ruminantium isolates.</title>
        <authorList>
            <person name="Liebenberg J."/>
            <person name="Steyn H."/>
            <person name="Josemans A."/>
            <person name="Zweygarth E."/>
        </authorList>
    </citation>
    <scope>NUCLEOTIDE SEQUENCE [LARGE SCALE GENOMIC DNA]</scope>
    <source>
        <strain evidence="11 12">Omatjenne</strain>
    </source>
</reference>
<keyword evidence="7" id="KW-0547">Nucleotide-binding</keyword>
<name>A0AAE6Q9L4_EHRRU</name>
<comment type="similarity">
    <text evidence="2">Belongs to the TsaE family.</text>
</comment>
<dbReference type="GO" id="GO:0002949">
    <property type="term" value="P:tRNA threonylcarbamoyladenosine modification"/>
    <property type="evidence" value="ECO:0007669"/>
    <property type="project" value="InterPro"/>
</dbReference>
<dbReference type="GO" id="GO:0005524">
    <property type="term" value="F:ATP binding"/>
    <property type="evidence" value="ECO:0007669"/>
    <property type="project" value="UniProtKB-KW"/>
</dbReference>
<dbReference type="InterPro" id="IPR003442">
    <property type="entry name" value="T6A_TsaE"/>
</dbReference>
<protein>
    <recommendedName>
        <fullName evidence="3">tRNA threonylcarbamoyladenosine biosynthesis protein TsaE</fullName>
    </recommendedName>
    <alternativeName>
        <fullName evidence="10">t(6)A37 threonylcarbamoyladenosine biosynthesis protein TsaE</fullName>
    </alternativeName>
</protein>
<evidence type="ECO:0000256" key="6">
    <source>
        <dbReference type="ARBA" id="ARBA00022723"/>
    </source>
</evidence>
<keyword evidence="6" id="KW-0479">Metal-binding</keyword>
<evidence type="ECO:0000256" key="8">
    <source>
        <dbReference type="ARBA" id="ARBA00022840"/>
    </source>
</evidence>
<dbReference type="EMBL" id="CP033455">
    <property type="protein sequence ID" value="QGR03879.1"/>
    <property type="molecule type" value="Genomic_DNA"/>
</dbReference>
<dbReference type="Proteomes" id="UP000422822">
    <property type="component" value="Chromosome"/>
</dbReference>
<dbReference type="SUPFAM" id="SSF52540">
    <property type="entry name" value="P-loop containing nucleoside triphosphate hydrolases"/>
    <property type="match status" value="1"/>
</dbReference>
<keyword evidence="5" id="KW-0819">tRNA processing</keyword>
<dbReference type="InterPro" id="IPR027417">
    <property type="entry name" value="P-loop_NTPase"/>
</dbReference>
<evidence type="ECO:0000256" key="7">
    <source>
        <dbReference type="ARBA" id="ARBA00022741"/>
    </source>
</evidence>
<dbReference type="Gene3D" id="3.40.50.300">
    <property type="entry name" value="P-loop containing nucleotide triphosphate hydrolases"/>
    <property type="match status" value="1"/>
</dbReference>
<evidence type="ECO:0000256" key="9">
    <source>
        <dbReference type="ARBA" id="ARBA00022842"/>
    </source>
</evidence>
<sequence length="149" mass="17363">MFSYNLVDFFYLKKLARLIAFNLRSSDSISLTGDLGVGKTSFVKLLVNELVPFEDVSSPTFNIIHEYHFSKFVIYHIDLYRVNFLHEIYDMGIDTICDSGVAIVEWPSLLNDILNFNLKVDIQYSVRENLRDISIVTDDDFWYDILKCV</sequence>
<proteinExistence type="inferred from homology"/>
<gene>
    <name evidence="11" type="primary">tsaE</name>
    <name evidence="11" type="ORF">EDL80_04985</name>
</gene>
<evidence type="ECO:0000256" key="2">
    <source>
        <dbReference type="ARBA" id="ARBA00007599"/>
    </source>
</evidence>
<evidence type="ECO:0000256" key="5">
    <source>
        <dbReference type="ARBA" id="ARBA00022694"/>
    </source>
</evidence>
<dbReference type="PANTHER" id="PTHR33540:SF2">
    <property type="entry name" value="TRNA THREONYLCARBAMOYLADENOSINE BIOSYNTHESIS PROTEIN TSAE"/>
    <property type="match status" value="1"/>
</dbReference>
<keyword evidence="4" id="KW-0963">Cytoplasm</keyword>
<accession>A0AAE6Q9L4</accession>
<comment type="subcellular location">
    <subcellularLocation>
        <location evidence="1">Cytoplasm</location>
    </subcellularLocation>
</comment>
<keyword evidence="9" id="KW-0460">Magnesium</keyword>
<dbReference type="GO" id="GO:0005737">
    <property type="term" value="C:cytoplasm"/>
    <property type="evidence" value="ECO:0007669"/>
    <property type="project" value="UniProtKB-SubCell"/>
</dbReference>
<dbReference type="NCBIfam" id="TIGR00150">
    <property type="entry name" value="T6A_YjeE"/>
    <property type="match status" value="1"/>
</dbReference>
<dbReference type="Pfam" id="PF02367">
    <property type="entry name" value="TsaE"/>
    <property type="match status" value="1"/>
</dbReference>
<organism evidence="11 12">
    <name type="scientific">Ehrlichia ruminantium</name>
    <name type="common">heartwater rickettsia</name>
    <name type="synonym">Cowdria ruminantium</name>
    <dbReference type="NCBI Taxonomy" id="779"/>
    <lineage>
        <taxon>Bacteria</taxon>
        <taxon>Pseudomonadati</taxon>
        <taxon>Pseudomonadota</taxon>
        <taxon>Alphaproteobacteria</taxon>
        <taxon>Rickettsiales</taxon>
        <taxon>Anaplasmataceae</taxon>
        <taxon>Ehrlichia</taxon>
    </lineage>
</organism>
<dbReference type="GO" id="GO:0046872">
    <property type="term" value="F:metal ion binding"/>
    <property type="evidence" value="ECO:0007669"/>
    <property type="project" value="UniProtKB-KW"/>
</dbReference>
<evidence type="ECO:0000256" key="1">
    <source>
        <dbReference type="ARBA" id="ARBA00004496"/>
    </source>
</evidence>
<dbReference type="RefSeq" id="WP_158407074.1">
    <property type="nucleotide sequence ID" value="NZ_CP033454.1"/>
</dbReference>
<keyword evidence="8" id="KW-0067">ATP-binding</keyword>
<evidence type="ECO:0000313" key="11">
    <source>
        <dbReference type="EMBL" id="QGR03879.1"/>
    </source>
</evidence>
<evidence type="ECO:0000256" key="10">
    <source>
        <dbReference type="ARBA" id="ARBA00032441"/>
    </source>
</evidence>